<reference evidence="3" key="2">
    <citation type="submission" date="2015-06" db="UniProtKB">
        <authorList>
            <consortium name="EnsemblPlants"/>
        </authorList>
    </citation>
    <scope>IDENTIFICATION</scope>
    <source>
        <strain evidence="3">DM1-3 516 R44</strain>
    </source>
</reference>
<evidence type="ECO:0000256" key="1">
    <source>
        <dbReference type="SAM" id="MobiDB-lite"/>
    </source>
</evidence>
<evidence type="ECO:0000313" key="4">
    <source>
        <dbReference type="Proteomes" id="UP000011115"/>
    </source>
</evidence>
<dbReference type="InterPro" id="IPR046796">
    <property type="entry name" value="Transposase_32_dom"/>
</dbReference>
<name>M1DME2_SOLTU</name>
<dbReference type="InParanoid" id="M1DME2"/>
<dbReference type="GO" id="GO:0009579">
    <property type="term" value="C:thylakoid"/>
    <property type="evidence" value="ECO:0000318"/>
    <property type="project" value="GO_Central"/>
</dbReference>
<feature type="compositionally biased region" description="Polar residues" evidence="1">
    <location>
        <begin position="232"/>
        <end position="254"/>
    </location>
</feature>
<reference evidence="4" key="1">
    <citation type="journal article" date="2011" name="Nature">
        <title>Genome sequence and analysis of the tuber crop potato.</title>
        <authorList>
            <consortium name="The Potato Genome Sequencing Consortium"/>
        </authorList>
    </citation>
    <scope>NUCLEOTIDE SEQUENCE [LARGE SCALE GENOMIC DNA]</scope>
    <source>
        <strain evidence="4">cv. DM1-3 516 R44</strain>
    </source>
</reference>
<protein>
    <recommendedName>
        <fullName evidence="2">Putative plant transposon protein domain-containing protein</fullName>
    </recommendedName>
</protein>
<feature type="domain" description="Putative plant transposon protein" evidence="2">
    <location>
        <begin position="3"/>
        <end position="173"/>
    </location>
</feature>
<dbReference type="Gramene" id="PGSC0003DMT400091350">
    <property type="protein sequence ID" value="PGSC0003DMT400091350"/>
    <property type="gene ID" value="PGSC0003DMG400040921"/>
</dbReference>
<evidence type="ECO:0000313" key="3">
    <source>
        <dbReference type="EnsemblPlants" id="PGSC0003DMT400091350"/>
    </source>
</evidence>
<dbReference type="GO" id="GO:0009523">
    <property type="term" value="C:photosystem II"/>
    <property type="evidence" value="ECO:0000318"/>
    <property type="project" value="GO_Central"/>
</dbReference>
<dbReference type="HOGENOM" id="CLU_029307_2_3_1"/>
<dbReference type="Pfam" id="PF20167">
    <property type="entry name" value="Transposase_32"/>
    <property type="match status" value="1"/>
</dbReference>
<organism evidence="3 4">
    <name type="scientific">Solanum tuberosum</name>
    <name type="common">Potato</name>
    <dbReference type="NCBI Taxonomy" id="4113"/>
    <lineage>
        <taxon>Eukaryota</taxon>
        <taxon>Viridiplantae</taxon>
        <taxon>Streptophyta</taxon>
        <taxon>Embryophyta</taxon>
        <taxon>Tracheophyta</taxon>
        <taxon>Spermatophyta</taxon>
        <taxon>Magnoliopsida</taxon>
        <taxon>eudicotyledons</taxon>
        <taxon>Gunneridae</taxon>
        <taxon>Pentapetalae</taxon>
        <taxon>asterids</taxon>
        <taxon>lamiids</taxon>
        <taxon>Solanales</taxon>
        <taxon>Solanaceae</taxon>
        <taxon>Solanoideae</taxon>
        <taxon>Solaneae</taxon>
        <taxon>Solanum</taxon>
    </lineage>
</organism>
<dbReference type="PaxDb" id="4113-PGSC0003DMT400091350"/>
<proteinExistence type="predicted"/>
<feature type="compositionally biased region" description="Polar residues" evidence="1">
    <location>
        <begin position="411"/>
        <end position="429"/>
    </location>
</feature>
<dbReference type="AlphaFoldDB" id="M1DME2"/>
<evidence type="ECO:0000259" key="2">
    <source>
        <dbReference type="Pfam" id="PF20167"/>
    </source>
</evidence>
<dbReference type="EnsemblPlants" id="PGSC0003DMT400091350">
    <property type="protein sequence ID" value="PGSC0003DMT400091350"/>
    <property type="gene ID" value="PGSC0003DMG400040921"/>
</dbReference>
<feature type="region of interest" description="Disordered" evidence="1">
    <location>
        <begin position="407"/>
        <end position="429"/>
    </location>
</feature>
<dbReference type="Proteomes" id="UP000011115">
    <property type="component" value="Unassembled WGS sequence"/>
</dbReference>
<dbReference type="PANTHER" id="PTHR33180">
    <property type="entry name" value="PHOTOSYSTEM II CP43 REACTION CENTER PROTEIN"/>
    <property type="match status" value="1"/>
</dbReference>
<accession>M1DME2</accession>
<keyword evidence="4" id="KW-1185">Reference proteome</keyword>
<feature type="region of interest" description="Disordered" evidence="1">
    <location>
        <begin position="227"/>
        <end position="254"/>
    </location>
</feature>
<dbReference type="PANTHER" id="PTHR33180:SF31">
    <property type="entry name" value="POLYPROTEIN PROTEIN"/>
    <property type="match status" value="1"/>
</dbReference>
<sequence>MDQEFYSVYGDLLPKGKKKVSTFIHVGSIMVRGTVVHYSRDHINEVFVRGSDFNYPSLSTTTTPLYELKGWLAPPISITNPRWIKAGVPIEKKDLSVAARYWFEFISSSIMSSQNESIFSHPKATCLGSIISKKSIDLGLIIEQEMAMRAKQRHTSLPFPVLITELCRRAGAPRDTTRDFEVTPTSSIDIRRIEVEYTREEGDRRRVAPVDASPKVDISSIPAEASLPTLASGPSGTSAPTSFSQAPGTSTSTQPTRITQAMILKMGHLAHSADVKATRLDAAVPWMIESVILAALAPFRTSIDDLTARFMICESLQGESSEAVDDVDSPAISEIPPATTGDVHWDDIATDESEAETDKEQIEVREESIYGDLLDLEQTIVQSVIQTSLTEMSMETPSGSGTIDLIPGTDAQDQSVALGTDASTDGATI</sequence>